<dbReference type="PANTHER" id="PTHR43201">
    <property type="entry name" value="ACYL-COA SYNTHETASE"/>
    <property type="match status" value="1"/>
</dbReference>
<dbReference type="GO" id="GO:0006631">
    <property type="term" value="P:fatty acid metabolic process"/>
    <property type="evidence" value="ECO:0007669"/>
    <property type="project" value="TreeGrafter"/>
</dbReference>
<evidence type="ECO:0000256" key="5">
    <source>
        <dbReference type="ARBA" id="ARBA00039009"/>
    </source>
</evidence>
<dbReference type="KEGG" id="pcw:110198392"/>
<dbReference type="Gene3D" id="3.30.300.30">
    <property type="match status" value="1"/>
</dbReference>
<dbReference type="RefSeq" id="XP_020828305.1">
    <property type="nucleotide sequence ID" value="XM_020972646.1"/>
</dbReference>
<evidence type="ECO:0000256" key="4">
    <source>
        <dbReference type="ARBA" id="ARBA00037247"/>
    </source>
</evidence>
<evidence type="ECO:0000259" key="10">
    <source>
        <dbReference type="Pfam" id="PF13193"/>
    </source>
</evidence>
<comment type="function">
    <text evidence="4">Acyl-CoA synthases catalyze the initial reaction in fatty acid metabolism, by forming a thioester with CoA. Has some preference toward medium-chain substrates. Plays a role in adipocyte differentiation.</text>
</comment>
<evidence type="ECO:0000256" key="7">
    <source>
        <dbReference type="ARBA" id="ARBA00047319"/>
    </source>
</evidence>
<accession>A0A6P5J1U2</accession>
<gene>
    <name evidence="12" type="primary">ACSF2</name>
</gene>
<dbReference type="GeneID" id="110198392"/>
<dbReference type="SUPFAM" id="SSF56801">
    <property type="entry name" value="Acetyl-CoA synthetase-like"/>
    <property type="match status" value="1"/>
</dbReference>
<dbReference type="Pfam" id="PF13193">
    <property type="entry name" value="AMP-binding_C"/>
    <property type="match status" value="1"/>
</dbReference>
<dbReference type="Pfam" id="PF00501">
    <property type="entry name" value="AMP-binding"/>
    <property type="match status" value="1"/>
</dbReference>
<dbReference type="EC" id="6.2.1.2" evidence="5"/>
<protein>
    <recommendedName>
        <fullName evidence="6">Medium-chain acyl-CoA ligase ACSF2, mitochondrial</fullName>
        <ecNumber evidence="5">6.2.1.2</ecNumber>
    </recommendedName>
</protein>
<dbReference type="CTD" id="80221"/>
<dbReference type="InterPro" id="IPR020845">
    <property type="entry name" value="AMP-binding_CS"/>
</dbReference>
<proteinExistence type="inferred from homology"/>
<feature type="domain" description="AMP-dependent synthetase/ligase" evidence="9">
    <location>
        <begin position="81"/>
        <end position="471"/>
    </location>
</feature>
<dbReference type="CDD" id="cd05917">
    <property type="entry name" value="FACL_like_2"/>
    <property type="match status" value="1"/>
</dbReference>
<dbReference type="InterPro" id="IPR025110">
    <property type="entry name" value="AMP-bd_C"/>
</dbReference>
<dbReference type="Gene3D" id="3.40.50.980">
    <property type="match status" value="2"/>
</dbReference>
<feature type="domain" description="AMP-binding enzyme C-terminal" evidence="10">
    <location>
        <begin position="522"/>
        <end position="599"/>
    </location>
</feature>
<name>A0A6P5J1U2_PHACI</name>
<keyword evidence="11" id="KW-1185">Reference proteome</keyword>
<evidence type="ECO:0000313" key="12">
    <source>
        <dbReference type="RefSeq" id="XP_020828305.1"/>
    </source>
</evidence>
<organism evidence="11 12">
    <name type="scientific">Phascolarctos cinereus</name>
    <name type="common">Koala</name>
    <dbReference type="NCBI Taxonomy" id="38626"/>
    <lineage>
        <taxon>Eukaryota</taxon>
        <taxon>Metazoa</taxon>
        <taxon>Chordata</taxon>
        <taxon>Craniata</taxon>
        <taxon>Vertebrata</taxon>
        <taxon>Euteleostomi</taxon>
        <taxon>Mammalia</taxon>
        <taxon>Metatheria</taxon>
        <taxon>Diprotodontia</taxon>
        <taxon>Phascolarctidae</taxon>
        <taxon>Phascolarctos</taxon>
    </lineage>
</organism>
<dbReference type="InterPro" id="IPR000873">
    <property type="entry name" value="AMP-dep_synth/lig_dom"/>
</dbReference>
<sequence length="615" mass="68620">MAVSFGVRRMGRLPAGMMGVLGVRSALVPVRGWRRVEFQEIRLLSSADIRSHISSPTGNFSYLKGPTDIKLSSKTVGQCLDDIAQRFPDREAIVVSYQNIRKTFAQLKQEVDVAALGLLSLGLSKGDRLGMWGPNSYEWVLMQLATAQAGIILISVNPAYQSQELKFVLEKVGCKALVFPTKFKTQNYYNILKEICPELETCSPGALRSKKLPDLTTVIILDSKLPGTLHMNDVLQAGKAAQLAQLRDIQRSLSCHDPINIQFTSGTTGSPKGATLSHHNIVNNANMIGDRMNLSNKETRLVVPSPLYHCLGSVGGTMVSLMYGVTLILSSPSFESKRALEAITQERATMIYGTPTMFVDMLNQPDFSCYDLSTLRGGVIAGAPAPPELIRAIIKKMNMPELMVAYGTTENSPVTFMNSYDDSIERKTLTVGRIMPHTEAQVMDPKTKKQLEINMPGELCIRGYCVMMGYWDDPEKTDATIDEDKWYWTGDIASVDKEGYCKIVGRSKDMIIRGGENIYPAELEDFFHKHPYVQEAQVVGVKDERMGEEICACIRLKAEAEEQITPEELQAYCKGKISHFKIPRYIVFVKEYPLTVSGKIQKYKLQAWMEKHLNL</sequence>
<dbReference type="InterPro" id="IPR045851">
    <property type="entry name" value="AMP-bd_C_sf"/>
</dbReference>
<dbReference type="PANTHER" id="PTHR43201:SF5">
    <property type="entry name" value="MEDIUM-CHAIN ACYL-COA LIGASE ACSF2, MITOCHONDRIAL"/>
    <property type="match status" value="1"/>
</dbReference>
<dbReference type="OMA" id="ICCRGYN"/>
<dbReference type="AlphaFoldDB" id="A0A6P5J1U2"/>
<evidence type="ECO:0000256" key="8">
    <source>
        <dbReference type="ARBA" id="ARBA00048277"/>
    </source>
</evidence>
<dbReference type="Gene3D" id="2.30.38.10">
    <property type="entry name" value="Luciferase, Domain 3"/>
    <property type="match status" value="1"/>
</dbReference>
<evidence type="ECO:0000256" key="1">
    <source>
        <dbReference type="ARBA" id="ARBA00006432"/>
    </source>
</evidence>
<dbReference type="GO" id="GO:0031956">
    <property type="term" value="F:medium-chain fatty acid-CoA ligase activity"/>
    <property type="evidence" value="ECO:0007669"/>
    <property type="project" value="UniProtKB-EC"/>
</dbReference>
<evidence type="ECO:0000256" key="3">
    <source>
        <dbReference type="ARBA" id="ARBA00023098"/>
    </source>
</evidence>
<dbReference type="FunFam" id="3.30.300.30:FF:000008">
    <property type="entry name" value="2,3-dihydroxybenzoate-AMP ligase"/>
    <property type="match status" value="1"/>
</dbReference>
<dbReference type="FunFam" id="3.40.50.12780:FF:000003">
    <property type="entry name" value="Long-chain-fatty-acid--CoA ligase FadD"/>
    <property type="match status" value="1"/>
</dbReference>
<dbReference type="Proteomes" id="UP000515140">
    <property type="component" value="Unplaced"/>
</dbReference>
<keyword evidence="3" id="KW-0443">Lipid metabolism</keyword>
<dbReference type="FunCoup" id="A0A6P5J1U2">
    <property type="interactions" value="568"/>
</dbReference>
<evidence type="ECO:0000313" key="11">
    <source>
        <dbReference type="Proteomes" id="UP000515140"/>
    </source>
</evidence>
<dbReference type="PROSITE" id="PS00455">
    <property type="entry name" value="AMP_BINDING"/>
    <property type="match status" value="1"/>
</dbReference>
<keyword evidence="2" id="KW-0436">Ligase</keyword>
<evidence type="ECO:0000256" key="6">
    <source>
        <dbReference type="ARBA" id="ARBA00039638"/>
    </source>
</evidence>
<evidence type="ECO:0000256" key="2">
    <source>
        <dbReference type="ARBA" id="ARBA00022598"/>
    </source>
</evidence>
<reference evidence="12" key="1">
    <citation type="submission" date="2025-08" db="UniProtKB">
        <authorList>
            <consortium name="RefSeq"/>
        </authorList>
    </citation>
    <scope>IDENTIFICATION</scope>
    <source>
        <tissue evidence="12">Spleen</tissue>
    </source>
</reference>
<comment type="similarity">
    <text evidence="1">Belongs to the ATP-dependent AMP-binding enzyme family.</text>
</comment>
<dbReference type="InParanoid" id="A0A6P5J1U2"/>
<evidence type="ECO:0000259" key="9">
    <source>
        <dbReference type="Pfam" id="PF00501"/>
    </source>
</evidence>
<comment type="catalytic activity">
    <reaction evidence="8">
        <text>a medium-chain fatty acid + ATP + CoA = a medium-chain fatty acyl-CoA + AMP + diphosphate</text>
        <dbReference type="Rhea" id="RHEA:48340"/>
        <dbReference type="ChEBI" id="CHEBI:30616"/>
        <dbReference type="ChEBI" id="CHEBI:33019"/>
        <dbReference type="ChEBI" id="CHEBI:57287"/>
        <dbReference type="ChEBI" id="CHEBI:59558"/>
        <dbReference type="ChEBI" id="CHEBI:90546"/>
        <dbReference type="ChEBI" id="CHEBI:456215"/>
        <dbReference type="EC" id="6.2.1.2"/>
    </reaction>
</comment>
<comment type="catalytic activity">
    <reaction evidence="7">
        <text>octanoate + ATP + CoA = octanoyl-CoA + AMP + diphosphate</text>
        <dbReference type="Rhea" id="RHEA:33631"/>
        <dbReference type="ChEBI" id="CHEBI:25646"/>
        <dbReference type="ChEBI" id="CHEBI:30616"/>
        <dbReference type="ChEBI" id="CHEBI:33019"/>
        <dbReference type="ChEBI" id="CHEBI:57287"/>
        <dbReference type="ChEBI" id="CHEBI:57386"/>
        <dbReference type="ChEBI" id="CHEBI:456215"/>
    </reaction>
</comment>